<dbReference type="Pfam" id="PF09527">
    <property type="entry name" value="ATPase_gene1"/>
    <property type="match status" value="1"/>
</dbReference>
<dbReference type="RefSeq" id="WP_308894227.1">
    <property type="nucleotide sequence ID" value="NZ_CP133218.1"/>
</dbReference>
<gene>
    <name evidence="3" type="ORF">RCF98_13180</name>
</gene>
<dbReference type="InterPro" id="IPR011744">
    <property type="entry name" value="ATPase_gene1"/>
</dbReference>
<sequence>MSANAKSAPRWQSWKVALCAASLASSNPEGTTMQPTEQNPTPNPDQNTALLRKIGAKAERKLKAQRDGKQPVWLGLGVMGIVGWSVAVPVLIGLFTGIWLDGCCPGKYAWTLNLLIVGLVIGCVNVYYWISKEQRAMHDDKEDKHA</sequence>
<evidence type="ECO:0000256" key="1">
    <source>
        <dbReference type="SAM" id="MobiDB-lite"/>
    </source>
</evidence>
<accession>A0ABY9MMS5</accession>
<evidence type="ECO:0000313" key="3">
    <source>
        <dbReference type="EMBL" id="WML89918.1"/>
    </source>
</evidence>
<proteinExistence type="predicted"/>
<feature type="transmembrane region" description="Helical" evidence="2">
    <location>
        <begin position="72"/>
        <end position="96"/>
    </location>
</feature>
<keyword evidence="2" id="KW-0812">Transmembrane</keyword>
<name>A0ABY9MMS5_9GAMM</name>
<keyword evidence="2" id="KW-0472">Membrane</keyword>
<dbReference type="InterPro" id="IPR032820">
    <property type="entry name" value="ATPase_put"/>
</dbReference>
<dbReference type="EMBL" id="CP133218">
    <property type="protein sequence ID" value="WML89918.1"/>
    <property type="molecule type" value="Genomic_DNA"/>
</dbReference>
<organism evidence="3 4">
    <name type="scientific">Thiothrix lacustris</name>
    <dbReference type="NCBI Taxonomy" id="525917"/>
    <lineage>
        <taxon>Bacteria</taxon>
        <taxon>Pseudomonadati</taxon>
        <taxon>Pseudomonadota</taxon>
        <taxon>Gammaproteobacteria</taxon>
        <taxon>Thiotrichales</taxon>
        <taxon>Thiotrichaceae</taxon>
        <taxon>Thiothrix</taxon>
    </lineage>
</organism>
<feature type="transmembrane region" description="Helical" evidence="2">
    <location>
        <begin position="108"/>
        <end position="130"/>
    </location>
</feature>
<feature type="region of interest" description="Disordered" evidence="1">
    <location>
        <begin position="25"/>
        <end position="46"/>
    </location>
</feature>
<evidence type="ECO:0000313" key="4">
    <source>
        <dbReference type="Proteomes" id="UP001236657"/>
    </source>
</evidence>
<keyword evidence="4" id="KW-1185">Reference proteome</keyword>
<protein>
    <submittedName>
        <fullName evidence="3">AtpZ/AtpI family protein</fullName>
    </submittedName>
</protein>
<dbReference type="Proteomes" id="UP001236657">
    <property type="component" value="Chromosome"/>
</dbReference>
<reference evidence="3 4" key="1">
    <citation type="submission" date="2023-08" db="EMBL/GenBank/DDBJ databases">
        <title>New molecular markers tilS and rpoB for phylogenetic and monitoring studies of the genus Thiothrix biodiversity.</title>
        <authorList>
            <person name="Ravin N.V."/>
            <person name="Smolyakov D."/>
            <person name="Markov N.D."/>
            <person name="Beletsky A.V."/>
            <person name="Mardanov A.V."/>
            <person name="Rudenko T.S."/>
            <person name="Grabovich M.Y."/>
        </authorList>
    </citation>
    <scope>NUCLEOTIDE SEQUENCE [LARGE SCALE GENOMIC DNA]</scope>
    <source>
        <strain evidence="3 4">MK1</strain>
    </source>
</reference>
<keyword evidence="2" id="KW-1133">Transmembrane helix</keyword>
<evidence type="ECO:0000256" key="2">
    <source>
        <dbReference type="SAM" id="Phobius"/>
    </source>
</evidence>
<dbReference type="NCBIfam" id="TIGR02230">
    <property type="entry name" value="ATPase_gene1"/>
    <property type="match status" value="1"/>
</dbReference>